<dbReference type="AlphaFoldDB" id="A0A5P1UY68"/>
<dbReference type="KEGG" id="asue:F2A31_05565"/>
<protein>
    <submittedName>
        <fullName evidence="2">Poly-beta-1,6-N-acetyl-D-glucosamine N-deacetylase PgaB</fullName>
    </submittedName>
</protein>
<keyword evidence="3" id="KW-1185">Reference proteome</keyword>
<gene>
    <name evidence="2" type="primary">pgaB</name>
    <name evidence="2" type="ORF">F2A31_05565</name>
</gene>
<dbReference type="Gene3D" id="3.20.20.80">
    <property type="entry name" value="Glycosidases"/>
    <property type="match status" value="1"/>
</dbReference>
<dbReference type="InterPro" id="IPR032772">
    <property type="entry name" value="PGA_deacetylase_PgaB_C"/>
</dbReference>
<dbReference type="EMBL" id="CP043909">
    <property type="protein sequence ID" value="QER41112.1"/>
    <property type="molecule type" value="Genomic_DNA"/>
</dbReference>
<dbReference type="NCBIfam" id="TIGR03938">
    <property type="entry name" value="deacetyl_PgaB"/>
    <property type="match status" value="1"/>
</dbReference>
<sequence length="341" mass="39889">MNIMHVDLDYVFDTDKVQQQRNILALISRINQIRPNTIFLQAFADPDANGSASTVYFKNRHIPTRDNIFNTVSQQIKQFTDVQAIFAWLPLIAWEPTTPNLTYVEHAKNNRDGYIRLSPFDTNNIKIIAEIYQDFAANNPVDGILFHDDITLNDFEDTQHLALATFNSWGFNKHYVFKPWQPQQILFAKHKTEYLDQLAYGVSKIVKCKQPNIKTARNSYAPITLNPESEKWFAQSLKSTFKYYDYNAIMAMPYMEQAPDHQMFYQQLVKNSKQYDPNLERTVFELQTFDWHKNIAINSLKIKADIILLKDLNAKHIGYYPEDFVQQHPNANAIKQAFDYQ</sequence>
<dbReference type="Proteomes" id="UP000325177">
    <property type="component" value="Chromosome"/>
</dbReference>
<accession>A0A5P1UY68</accession>
<feature type="domain" description="Poly-beta-1,6-N-acetyl-D-glucosamine N-deacetylase PgaB C-terminal" evidence="1">
    <location>
        <begin position="5"/>
        <end position="320"/>
    </location>
</feature>
<dbReference type="GO" id="GO:0016810">
    <property type="term" value="F:hydrolase activity, acting on carbon-nitrogen (but not peptide) bonds"/>
    <property type="evidence" value="ECO:0007669"/>
    <property type="project" value="InterPro"/>
</dbReference>
<reference evidence="2 3" key="1">
    <citation type="submission" date="2019-09" db="EMBL/GenBank/DDBJ databases">
        <title>Acinetobacter sp. C16S1 isolated from saline soil.</title>
        <authorList>
            <person name="Xu L."/>
            <person name="Sun J.-Q."/>
        </authorList>
    </citation>
    <scope>NUCLEOTIDE SEQUENCE [LARGE SCALE GENOMIC DNA]</scope>
    <source>
        <strain evidence="2 3">C16S1</strain>
    </source>
</reference>
<proteinExistence type="predicted"/>
<dbReference type="Pfam" id="PF14883">
    <property type="entry name" value="GHL13"/>
    <property type="match status" value="1"/>
</dbReference>
<name>A0A5P1UY68_9GAMM</name>
<evidence type="ECO:0000313" key="2">
    <source>
        <dbReference type="EMBL" id="QER41112.1"/>
    </source>
</evidence>
<evidence type="ECO:0000259" key="1">
    <source>
        <dbReference type="Pfam" id="PF14883"/>
    </source>
</evidence>
<dbReference type="InterPro" id="IPR023854">
    <property type="entry name" value="PGA_deacetylase_PgaB"/>
</dbReference>
<organism evidence="2 3">
    <name type="scientific">Acinetobacter suaedae</name>
    <dbReference type="NCBI Taxonomy" id="2609668"/>
    <lineage>
        <taxon>Bacteria</taxon>
        <taxon>Pseudomonadati</taxon>
        <taxon>Pseudomonadota</taxon>
        <taxon>Gammaproteobacteria</taxon>
        <taxon>Moraxellales</taxon>
        <taxon>Moraxellaceae</taxon>
        <taxon>Acinetobacter</taxon>
    </lineage>
</organism>
<dbReference type="GO" id="GO:0043708">
    <property type="term" value="P:cell adhesion involved in biofilm formation"/>
    <property type="evidence" value="ECO:0007669"/>
    <property type="project" value="InterPro"/>
</dbReference>
<evidence type="ECO:0000313" key="3">
    <source>
        <dbReference type="Proteomes" id="UP000325177"/>
    </source>
</evidence>